<comment type="similarity">
    <text evidence="2 8">Belongs to the V-ATPase proteolipid subunit family.</text>
</comment>
<dbReference type="GO" id="GO:0046961">
    <property type="term" value="F:proton-transporting ATPase activity, rotational mechanism"/>
    <property type="evidence" value="ECO:0007669"/>
    <property type="project" value="InterPro"/>
</dbReference>
<dbReference type="SUPFAM" id="SSF81333">
    <property type="entry name" value="F1F0 ATP synthase subunit C"/>
    <property type="match status" value="1"/>
</dbReference>
<comment type="caution">
    <text evidence="10">The sequence shown here is derived from an EMBL/GenBank/DDBJ whole genome shotgun (WGS) entry which is preliminary data.</text>
</comment>
<protein>
    <submittedName>
        <fullName evidence="10">V-type ATP synthase subunit K</fullName>
    </submittedName>
</protein>
<reference evidence="10" key="1">
    <citation type="journal article" date="2020" name="mSystems">
        <title>Genome- and Community-Level Interaction Insights into Carbon Utilization and Element Cycling Functions of Hydrothermarchaeota in Hydrothermal Sediment.</title>
        <authorList>
            <person name="Zhou Z."/>
            <person name="Liu Y."/>
            <person name="Xu W."/>
            <person name="Pan J."/>
            <person name="Luo Z.H."/>
            <person name="Li M."/>
        </authorList>
    </citation>
    <scope>NUCLEOTIDE SEQUENCE [LARGE SCALE GENOMIC DNA]</scope>
    <source>
        <strain evidence="10">SpSt-885</strain>
    </source>
</reference>
<gene>
    <name evidence="10" type="ORF">ENW83_06480</name>
</gene>
<evidence type="ECO:0000256" key="1">
    <source>
        <dbReference type="ARBA" id="ARBA00004141"/>
    </source>
</evidence>
<sequence>MKGLRLLFYGILALFALTALVSVASAQTTTAETGVAGYKALGAGLAVGLAGIGGGYAVAVAGSAGLSALTEKPELFSNVLLVVALGEGIAIYGLIVAILIIILI</sequence>
<dbReference type="InterPro" id="IPR000245">
    <property type="entry name" value="ATPase_proteolipid_csu"/>
</dbReference>
<comment type="subcellular location">
    <subcellularLocation>
        <location evidence="1">Membrane</location>
        <topology evidence="1">Multi-pass membrane protein</topology>
    </subcellularLocation>
</comment>
<dbReference type="InterPro" id="IPR002379">
    <property type="entry name" value="ATPase_proteolipid_c-like_dom"/>
</dbReference>
<evidence type="ECO:0000256" key="3">
    <source>
        <dbReference type="ARBA" id="ARBA00022448"/>
    </source>
</evidence>
<proteinExistence type="inferred from homology"/>
<feature type="transmembrane region" description="Helical" evidence="8">
    <location>
        <begin position="42"/>
        <end position="67"/>
    </location>
</feature>
<evidence type="ECO:0000256" key="7">
    <source>
        <dbReference type="ARBA" id="ARBA00023136"/>
    </source>
</evidence>
<dbReference type="GO" id="GO:0033179">
    <property type="term" value="C:proton-transporting V-type ATPase, V0 domain"/>
    <property type="evidence" value="ECO:0007669"/>
    <property type="project" value="InterPro"/>
</dbReference>
<evidence type="ECO:0000313" key="10">
    <source>
        <dbReference type="EMBL" id="HGZ60822.1"/>
    </source>
</evidence>
<dbReference type="CDD" id="cd18120">
    <property type="entry name" value="ATP-synt_Vo_Ao_c"/>
    <property type="match status" value="1"/>
</dbReference>
<dbReference type="Pfam" id="PF00137">
    <property type="entry name" value="ATP-synt_C"/>
    <property type="match status" value="1"/>
</dbReference>
<evidence type="ECO:0000259" key="9">
    <source>
        <dbReference type="Pfam" id="PF00137"/>
    </source>
</evidence>
<organism evidence="10">
    <name type="scientific">Fervidicoccus fontis</name>
    <dbReference type="NCBI Taxonomy" id="683846"/>
    <lineage>
        <taxon>Archaea</taxon>
        <taxon>Thermoproteota</taxon>
        <taxon>Thermoprotei</taxon>
        <taxon>Fervidicoccales</taxon>
        <taxon>Fervidicoccaceae</taxon>
        <taxon>Fervidicoccus</taxon>
    </lineage>
</organism>
<dbReference type="PRINTS" id="PR00122">
    <property type="entry name" value="VACATPASE"/>
</dbReference>
<comment type="caution">
    <text evidence="8">Lacks conserved residue(s) required for the propagation of feature annotation.</text>
</comment>
<keyword evidence="3 8" id="KW-0813">Transport</keyword>
<keyword evidence="5 8" id="KW-1133">Transmembrane helix</keyword>
<dbReference type="Gene3D" id="1.20.120.610">
    <property type="entry name" value="lithium bound rotor ring of v- atpase"/>
    <property type="match status" value="1"/>
</dbReference>
<evidence type="ECO:0000256" key="6">
    <source>
        <dbReference type="ARBA" id="ARBA00023065"/>
    </source>
</evidence>
<evidence type="ECO:0000256" key="8">
    <source>
        <dbReference type="RuleBase" id="RU363060"/>
    </source>
</evidence>
<keyword evidence="7 8" id="KW-0472">Membrane</keyword>
<name>A0A7J3SNE9_9CREN</name>
<evidence type="ECO:0000256" key="4">
    <source>
        <dbReference type="ARBA" id="ARBA00022692"/>
    </source>
</evidence>
<dbReference type="EMBL" id="DTLS01000182">
    <property type="protein sequence ID" value="HGZ60822.1"/>
    <property type="molecule type" value="Genomic_DNA"/>
</dbReference>
<feature type="domain" description="V-ATPase proteolipid subunit C-like" evidence="9">
    <location>
        <begin position="41"/>
        <end position="100"/>
    </location>
</feature>
<dbReference type="AlphaFoldDB" id="A0A7J3SNE9"/>
<evidence type="ECO:0000256" key="5">
    <source>
        <dbReference type="ARBA" id="ARBA00022989"/>
    </source>
</evidence>
<evidence type="ECO:0000256" key="2">
    <source>
        <dbReference type="ARBA" id="ARBA00007296"/>
    </source>
</evidence>
<accession>A0A7J3SNE9</accession>
<feature type="transmembrane region" description="Helical" evidence="8">
    <location>
        <begin position="79"/>
        <end position="103"/>
    </location>
</feature>
<keyword evidence="4 8" id="KW-0812">Transmembrane</keyword>
<dbReference type="InterPro" id="IPR035921">
    <property type="entry name" value="F/V-ATP_Csub_sf"/>
</dbReference>
<keyword evidence="6 8" id="KW-0406">Ion transport</keyword>